<dbReference type="EMBL" id="JAFBMS010000004">
    <property type="protein sequence ID" value="KAG9353157.1"/>
    <property type="molecule type" value="Genomic_DNA"/>
</dbReference>
<protein>
    <submittedName>
        <fullName evidence="2">Uncharacterized protein</fullName>
    </submittedName>
</protein>
<evidence type="ECO:0000313" key="3">
    <source>
        <dbReference type="Proteomes" id="UP000824540"/>
    </source>
</evidence>
<dbReference type="AlphaFoldDB" id="A0A8T2PP81"/>
<evidence type="ECO:0000256" key="1">
    <source>
        <dbReference type="SAM" id="MobiDB-lite"/>
    </source>
</evidence>
<gene>
    <name evidence="2" type="ORF">JZ751_017733</name>
</gene>
<dbReference type="Proteomes" id="UP000824540">
    <property type="component" value="Unassembled WGS sequence"/>
</dbReference>
<proteinExistence type="predicted"/>
<sequence length="107" mass="11854">MPEHSALEIKAVPCERCPVTARGQPREGEDDSDLDSLSDLSDEDDDEEGEDELERSSDDDDDDEEVKGKTKSKTKAREPAKLSKSDLKELADGDEDLVEDLELSDDD</sequence>
<accession>A0A8T2PP81</accession>
<evidence type="ECO:0000313" key="2">
    <source>
        <dbReference type="EMBL" id="KAG9353157.1"/>
    </source>
</evidence>
<name>A0A8T2PP81_9TELE</name>
<organism evidence="2 3">
    <name type="scientific">Albula glossodonta</name>
    <name type="common">roundjaw bonefish</name>
    <dbReference type="NCBI Taxonomy" id="121402"/>
    <lineage>
        <taxon>Eukaryota</taxon>
        <taxon>Metazoa</taxon>
        <taxon>Chordata</taxon>
        <taxon>Craniata</taxon>
        <taxon>Vertebrata</taxon>
        <taxon>Euteleostomi</taxon>
        <taxon>Actinopterygii</taxon>
        <taxon>Neopterygii</taxon>
        <taxon>Teleostei</taxon>
        <taxon>Albuliformes</taxon>
        <taxon>Albulidae</taxon>
        <taxon>Albula</taxon>
    </lineage>
</organism>
<feature type="compositionally biased region" description="Acidic residues" evidence="1">
    <location>
        <begin position="92"/>
        <end position="107"/>
    </location>
</feature>
<reference evidence="2" key="1">
    <citation type="thesis" date="2021" institute="BYU ScholarsArchive" country="Provo, UT, USA">
        <title>Applications of and Algorithms for Genome Assembly and Genomic Analyses with an Emphasis on Marine Teleosts.</title>
        <authorList>
            <person name="Pickett B.D."/>
        </authorList>
    </citation>
    <scope>NUCLEOTIDE SEQUENCE</scope>
    <source>
        <strain evidence="2">HI-2016</strain>
    </source>
</reference>
<keyword evidence="3" id="KW-1185">Reference proteome</keyword>
<feature type="compositionally biased region" description="Acidic residues" evidence="1">
    <location>
        <begin position="28"/>
        <end position="65"/>
    </location>
</feature>
<comment type="caution">
    <text evidence="2">The sequence shown here is derived from an EMBL/GenBank/DDBJ whole genome shotgun (WGS) entry which is preliminary data.</text>
</comment>
<feature type="region of interest" description="Disordered" evidence="1">
    <location>
        <begin position="1"/>
        <end position="107"/>
    </location>
</feature>
<feature type="compositionally biased region" description="Basic and acidic residues" evidence="1">
    <location>
        <begin position="75"/>
        <end position="91"/>
    </location>
</feature>